<feature type="domain" description="SLH" evidence="2">
    <location>
        <begin position="37"/>
        <end position="100"/>
    </location>
</feature>
<feature type="signal peptide" evidence="1">
    <location>
        <begin position="1"/>
        <end position="22"/>
    </location>
</feature>
<keyword evidence="1" id="KW-0732">Signal</keyword>
<proteinExistence type="predicted"/>
<evidence type="ECO:0000256" key="1">
    <source>
        <dbReference type="SAM" id="SignalP"/>
    </source>
</evidence>
<organism evidence="3 4">
    <name type="scientific">Brevibacillus brevis</name>
    <name type="common">Bacillus brevis</name>
    <dbReference type="NCBI Taxonomy" id="1393"/>
    <lineage>
        <taxon>Bacteria</taxon>
        <taxon>Bacillati</taxon>
        <taxon>Bacillota</taxon>
        <taxon>Bacilli</taxon>
        <taxon>Bacillales</taxon>
        <taxon>Paenibacillaceae</taxon>
        <taxon>Brevibacillus</taxon>
    </lineage>
</organism>
<dbReference type="InterPro" id="IPR001119">
    <property type="entry name" value="SLH_dom"/>
</dbReference>
<dbReference type="RefSeq" id="WP_310766913.1">
    <property type="nucleotide sequence ID" value="NZ_CP134050.1"/>
</dbReference>
<sequence>MNMVWKCLGISILLSGLLWGQAAVDWGAGRAEAAQPQPNPTVSDFAKHPAKDAILLGLQKGYLWKYPDGRFDPDRQIVQSQFVASLVAIRGVKETAPVPELPAGHWAKATYERARKAGILSEVKIDPNKPLTKEEAAQLVFNAWKPYRGVKMKGYSNTGALITWGWMDPAPAGQPKFREDLPVTRGDAAKILAYLWKDKWQLELGAKWAEEFERSLVINNGVLKGNVPKGNNEFSIMANVIPVNNGMRGFLNGELINIKVIDYKPFIILSIRNTYDSSNVGLYYYSVPSLKKENKTIQFSSPNSGGNNE</sequence>
<name>A0ABY9T397_BREBE</name>
<dbReference type="Proteomes" id="UP001256827">
    <property type="component" value="Chromosome"/>
</dbReference>
<gene>
    <name evidence="3" type="ORF">RGB73_28655</name>
</gene>
<keyword evidence="4" id="KW-1185">Reference proteome</keyword>
<dbReference type="PROSITE" id="PS51272">
    <property type="entry name" value="SLH"/>
    <property type="match status" value="1"/>
</dbReference>
<protein>
    <submittedName>
        <fullName evidence="3">S-layer homology domain-containing protein</fullName>
    </submittedName>
</protein>
<evidence type="ECO:0000313" key="4">
    <source>
        <dbReference type="Proteomes" id="UP001256827"/>
    </source>
</evidence>
<feature type="chain" id="PRO_5047470887" evidence="1">
    <location>
        <begin position="23"/>
        <end position="309"/>
    </location>
</feature>
<dbReference type="EMBL" id="CP134050">
    <property type="protein sequence ID" value="WNC14587.1"/>
    <property type="molecule type" value="Genomic_DNA"/>
</dbReference>
<evidence type="ECO:0000259" key="2">
    <source>
        <dbReference type="PROSITE" id="PS51272"/>
    </source>
</evidence>
<reference evidence="3 4" key="1">
    <citation type="submission" date="2023-09" db="EMBL/GenBank/DDBJ databases">
        <title>Complete Genome and Methylome dissection of Bacillus brevis NEB573 original source of BbsI restriction endonuclease.</title>
        <authorList>
            <person name="Fomenkov A."/>
            <person name="Roberts R.D."/>
        </authorList>
    </citation>
    <scope>NUCLEOTIDE SEQUENCE [LARGE SCALE GENOMIC DNA]</scope>
    <source>
        <strain evidence="3 4">NEB573</strain>
    </source>
</reference>
<evidence type="ECO:0000313" key="3">
    <source>
        <dbReference type="EMBL" id="WNC14587.1"/>
    </source>
</evidence>
<accession>A0ABY9T397</accession>